<dbReference type="InterPro" id="IPR001584">
    <property type="entry name" value="Integrase_cat-core"/>
</dbReference>
<dbReference type="PANTHER" id="PTHR47515">
    <property type="entry name" value="LOW CALCIUM RESPONSE LOCUS PROTEIN T"/>
    <property type="match status" value="1"/>
</dbReference>
<sequence length="133" mass="16255">MKLETVYLIKYAIKVVQRDFGSEFLGEFDEYLKKKNIKHNFIYPRCPRINGFIERANRTLQEEFIDLNLLLLLDNINEFNKRLIDYLIWYNTQRPHKSLNNLTPIDYVLKYYPESQMYVTRTRPLKKYSFPFD</sequence>
<dbReference type="OrthoDB" id="5392217at2"/>
<keyword evidence="3" id="KW-1185">Reference proteome</keyword>
<proteinExistence type="predicted"/>
<evidence type="ECO:0000259" key="1">
    <source>
        <dbReference type="PROSITE" id="PS50994"/>
    </source>
</evidence>
<dbReference type="GO" id="GO:0003676">
    <property type="term" value="F:nucleic acid binding"/>
    <property type="evidence" value="ECO:0007669"/>
    <property type="project" value="InterPro"/>
</dbReference>
<reference evidence="2 3" key="1">
    <citation type="submission" date="2011-01" db="EMBL/GenBank/DDBJ databases">
        <title>Whole genome sequence of Caldisericum exile AZM16c01.</title>
        <authorList>
            <person name="Narita-Yamada S."/>
            <person name="Kawakoshi A."/>
            <person name="Nakamura S."/>
            <person name="Sasagawa M."/>
            <person name="Fukada J."/>
            <person name="Sekine M."/>
            <person name="Kato Y."/>
            <person name="Fukai R."/>
            <person name="Sasaki K."/>
            <person name="Hanamaki A."/>
            <person name="Narita H."/>
            <person name="Konno Y."/>
            <person name="Mori K."/>
            <person name="Yamazaki S."/>
            <person name="Suzuki K."/>
            <person name="Fujita N."/>
        </authorList>
    </citation>
    <scope>NUCLEOTIDE SEQUENCE [LARGE SCALE GENOMIC DNA]</scope>
    <source>
        <strain evidence="3">DSM 21853 / NBRC 104410 / AZM16c01</strain>
    </source>
</reference>
<dbReference type="KEGG" id="cex:CSE_01190"/>
<evidence type="ECO:0000313" key="2">
    <source>
        <dbReference type="EMBL" id="BAL80245.1"/>
    </source>
</evidence>
<accession>A0A7U6GDB6</accession>
<evidence type="ECO:0000313" key="3">
    <source>
        <dbReference type="Proteomes" id="UP000004793"/>
    </source>
</evidence>
<dbReference type="Proteomes" id="UP000004793">
    <property type="component" value="Chromosome"/>
</dbReference>
<feature type="domain" description="Integrase catalytic" evidence="1">
    <location>
        <begin position="1"/>
        <end position="112"/>
    </location>
</feature>
<name>A0A7U6GDB6_CALEA</name>
<dbReference type="InterPro" id="IPR036397">
    <property type="entry name" value="RNaseH_sf"/>
</dbReference>
<dbReference type="AlphaFoldDB" id="A0A7U6GDB6"/>
<organism evidence="2 3">
    <name type="scientific">Caldisericum exile (strain DSM 21853 / NBRC 104410 / AZM16c01)</name>
    <dbReference type="NCBI Taxonomy" id="511051"/>
    <lineage>
        <taxon>Bacteria</taxon>
        <taxon>Pseudomonadati</taxon>
        <taxon>Caldisericota/Cryosericota group</taxon>
        <taxon>Caldisericota</taxon>
        <taxon>Caldisericia</taxon>
        <taxon>Caldisericales</taxon>
        <taxon>Caldisericaceae</taxon>
        <taxon>Caldisericum</taxon>
    </lineage>
</organism>
<protein>
    <submittedName>
        <fullName evidence="2">Transposase</fullName>
    </submittedName>
</protein>
<dbReference type="RefSeq" id="WP_014452652.1">
    <property type="nucleotide sequence ID" value="NC_017096.1"/>
</dbReference>
<dbReference type="Pfam" id="PF13683">
    <property type="entry name" value="rve_3"/>
    <property type="match status" value="1"/>
</dbReference>
<gene>
    <name evidence="2" type="ordered locus">CSE_01190</name>
</gene>
<dbReference type="SUPFAM" id="SSF53098">
    <property type="entry name" value="Ribonuclease H-like"/>
    <property type="match status" value="1"/>
</dbReference>
<dbReference type="GO" id="GO:0015074">
    <property type="term" value="P:DNA integration"/>
    <property type="evidence" value="ECO:0007669"/>
    <property type="project" value="InterPro"/>
</dbReference>
<dbReference type="Gene3D" id="3.30.420.10">
    <property type="entry name" value="Ribonuclease H-like superfamily/Ribonuclease H"/>
    <property type="match status" value="1"/>
</dbReference>
<dbReference type="PROSITE" id="PS50994">
    <property type="entry name" value="INTEGRASE"/>
    <property type="match status" value="1"/>
</dbReference>
<dbReference type="PANTHER" id="PTHR47515:SF3">
    <property type="entry name" value="INTEGRASE CORE DOMAIN PROTEIN"/>
    <property type="match status" value="1"/>
</dbReference>
<dbReference type="InterPro" id="IPR012337">
    <property type="entry name" value="RNaseH-like_sf"/>
</dbReference>
<dbReference type="EMBL" id="AP012051">
    <property type="protein sequence ID" value="BAL80245.1"/>
    <property type="molecule type" value="Genomic_DNA"/>
</dbReference>